<evidence type="ECO:0000313" key="4">
    <source>
        <dbReference type="EMBL" id="MBN0048031.1"/>
    </source>
</evidence>
<dbReference type="Pfam" id="PF00675">
    <property type="entry name" value="Peptidase_M16"/>
    <property type="match status" value="1"/>
</dbReference>
<reference evidence="4 5" key="1">
    <citation type="submission" date="2021-02" db="EMBL/GenBank/DDBJ databases">
        <title>Whole genome sequencing of Streptomyces actuosus VRA1.</title>
        <authorList>
            <person name="Sen G."/>
            <person name="Sen A."/>
        </authorList>
    </citation>
    <scope>NUCLEOTIDE SEQUENCE [LARGE SCALE GENOMIC DNA]</scope>
    <source>
        <strain evidence="4 5">VRA1</strain>
    </source>
</reference>
<comment type="caution">
    <text evidence="4">The sequence shown here is derived from an EMBL/GenBank/DDBJ whole genome shotgun (WGS) entry which is preliminary data.</text>
</comment>
<name>A0ABS2VY24_STRAS</name>
<sequence length="466" mass="48303">MTTAATPGTTPPAPPRAEAGHPPAGLPPLGSPLPVRPPDAVTRTAGNGLRVIAVRRPAVPLAELRLHIPFDGGPAELGATAEVLAATLLGGAAGPPALDRTAVDDRVADAGGRLGVRVDPEGLEVSGTALEGGLPGLLDVLGRCLAAPALDPADVTAERDRLLRRIEVARGAPRHVVREALLLRAFGGHPITRETPRADLVAAVEPAAVARLAADRVVPRGSVLAVVGSGEPEATADLVCVALADWRADRPVTGPTAPPPLRTGPVTVLARPGARQAQIRLAADAPPRTDPDYEALVVANMVFGGFFSSRLVGELRERHGWTYQAQSRLSEHAGRRGSLLVEFDTDPDAAGAALRVTHDQLTAVVGAVPPTAEEVLAARSHAAGLTALSLSGRRGLARLLVALYRAGLDHRWLPGHLHRLRTVDPDAVRDAAHRLAPGRFTGVVSGDPDVLEPQLAALPEGWSPAP</sequence>
<keyword evidence="5" id="KW-1185">Reference proteome</keyword>
<dbReference type="EMBL" id="JAFFZS010000032">
    <property type="protein sequence ID" value="MBN0048031.1"/>
    <property type="molecule type" value="Genomic_DNA"/>
</dbReference>
<evidence type="ECO:0000259" key="2">
    <source>
        <dbReference type="Pfam" id="PF00675"/>
    </source>
</evidence>
<dbReference type="PANTHER" id="PTHR11851:SF224">
    <property type="entry name" value="PROCESSING PROTEASE"/>
    <property type="match status" value="1"/>
</dbReference>
<feature type="compositionally biased region" description="Pro residues" evidence="1">
    <location>
        <begin position="24"/>
        <end position="37"/>
    </location>
</feature>
<dbReference type="InterPro" id="IPR050361">
    <property type="entry name" value="MPP/UQCRC_Complex"/>
</dbReference>
<gene>
    <name evidence="4" type="ORF">JS756_28755</name>
</gene>
<dbReference type="Gene3D" id="3.30.830.10">
    <property type="entry name" value="Metalloenzyme, LuxS/M16 peptidase-like"/>
    <property type="match status" value="2"/>
</dbReference>
<organism evidence="4 5">
    <name type="scientific">Streptomyces actuosus</name>
    <dbReference type="NCBI Taxonomy" id="1885"/>
    <lineage>
        <taxon>Bacteria</taxon>
        <taxon>Bacillati</taxon>
        <taxon>Actinomycetota</taxon>
        <taxon>Actinomycetes</taxon>
        <taxon>Kitasatosporales</taxon>
        <taxon>Streptomycetaceae</taxon>
        <taxon>Streptomyces</taxon>
    </lineage>
</organism>
<dbReference type="InterPro" id="IPR011765">
    <property type="entry name" value="Pept_M16_N"/>
</dbReference>
<dbReference type="Pfam" id="PF05193">
    <property type="entry name" value="Peptidase_M16_C"/>
    <property type="match status" value="1"/>
</dbReference>
<dbReference type="Proteomes" id="UP000788262">
    <property type="component" value="Unassembled WGS sequence"/>
</dbReference>
<evidence type="ECO:0000256" key="1">
    <source>
        <dbReference type="SAM" id="MobiDB-lite"/>
    </source>
</evidence>
<feature type="region of interest" description="Disordered" evidence="1">
    <location>
        <begin position="1"/>
        <end position="40"/>
    </location>
</feature>
<dbReference type="InterPro" id="IPR011249">
    <property type="entry name" value="Metalloenz_LuxS/M16"/>
</dbReference>
<evidence type="ECO:0000313" key="5">
    <source>
        <dbReference type="Proteomes" id="UP000788262"/>
    </source>
</evidence>
<dbReference type="PANTHER" id="PTHR11851">
    <property type="entry name" value="METALLOPROTEASE"/>
    <property type="match status" value="1"/>
</dbReference>
<feature type="domain" description="Peptidase M16 C-terminal" evidence="3">
    <location>
        <begin position="219"/>
        <end position="379"/>
    </location>
</feature>
<evidence type="ECO:0000259" key="3">
    <source>
        <dbReference type="Pfam" id="PF05193"/>
    </source>
</evidence>
<accession>A0ABS2VY24</accession>
<dbReference type="SUPFAM" id="SSF63411">
    <property type="entry name" value="LuxS/MPP-like metallohydrolase"/>
    <property type="match status" value="2"/>
</dbReference>
<feature type="domain" description="Peptidase M16 N-terminal" evidence="2">
    <location>
        <begin position="106"/>
        <end position="195"/>
    </location>
</feature>
<protein>
    <submittedName>
        <fullName evidence="4">Insulinase family protein</fullName>
    </submittedName>
</protein>
<proteinExistence type="predicted"/>
<dbReference type="RefSeq" id="WP_205386158.1">
    <property type="nucleotide sequence ID" value="NZ_JAFFZS010000032.1"/>
</dbReference>
<dbReference type="InterPro" id="IPR007863">
    <property type="entry name" value="Peptidase_M16_C"/>
</dbReference>